<sequence>MFNKAWYYQNRGTNIKSHAHTTEFHLQNVPWEASTATPGSTQACGPGGREARGGGWAGRGGRRGGRLKTVHIKAQKEPANGIITMIQVQIKAKIKGPRLIRQATLPRAGRPPWPGHPGGARPPSLRLRPALALALTRSIGNTEGYFVFGASNLGQTSPPRNR</sequence>
<feature type="region of interest" description="Disordered" evidence="1">
    <location>
        <begin position="105"/>
        <end position="124"/>
    </location>
</feature>
<accession>A0ABN8XSH4</accession>
<evidence type="ECO:0000256" key="1">
    <source>
        <dbReference type="SAM" id="MobiDB-lite"/>
    </source>
</evidence>
<gene>
    <name evidence="2" type="ORF">MRATA1EN1_LOCUS1304</name>
</gene>
<organism evidence="2 3">
    <name type="scientific">Rangifer tarandus platyrhynchus</name>
    <name type="common">Svalbard reindeer</name>
    <dbReference type="NCBI Taxonomy" id="3082113"/>
    <lineage>
        <taxon>Eukaryota</taxon>
        <taxon>Metazoa</taxon>
        <taxon>Chordata</taxon>
        <taxon>Craniata</taxon>
        <taxon>Vertebrata</taxon>
        <taxon>Euteleostomi</taxon>
        <taxon>Mammalia</taxon>
        <taxon>Eutheria</taxon>
        <taxon>Laurasiatheria</taxon>
        <taxon>Artiodactyla</taxon>
        <taxon>Ruminantia</taxon>
        <taxon>Pecora</taxon>
        <taxon>Cervidae</taxon>
        <taxon>Odocoileinae</taxon>
        <taxon>Rangifer</taxon>
    </lineage>
</organism>
<evidence type="ECO:0000313" key="3">
    <source>
        <dbReference type="Proteomes" id="UP001176941"/>
    </source>
</evidence>
<feature type="compositionally biased region" description="Gly residues" evidence="1">
    <location>
        <begin position="45"/>
        <end position="59"/>
    </location>
</feature>
<reference evidence="2" key="1">
    <citation type="submission" date="2023-04" db="EMBL/GenBank/DDBJ databases">
        <authorList>
            <consortium name="ELIXIR-Norway"/>
        </authorList>
    </citation>
    <scope>NUCLEOTIDE SEQUENCE [LARGE SCALE GENOMIC DNA]</scope>
</reference>
<keyword evidence="3" id="KW-1185">Reference proteome</keyword>
<protein>
    <submittedName>
        <fullName evidence="2">Uncharacterized protein</fullName>
    </submittedName>
</protein>
<evidence type="ECO:0000313" key="2">
    <source>
        <dbReference type="EMBL" id="CAI9152342.1"/>
    </source>
</evidence>
<name>A0ABN8XSH4_RANTA</name>
<dbReference type="EMBL" id="OX459937">
    <property type="protein sequence ID" value="CAI9152342.1"/>
    <property type="molecule type" value="Genomic_DNA"/>
</dbReference>
<feature type="region of interest" description="Disordered" evidence="1">
    <location>
        <begin position="35"/>
        <end position="64"/>
    </location>
</feature>
<dbReference type="Proteomes" id="UP001176941">
    <property type="component" value="Chromosome 1"/>
</dbReference>
<proteinExistence type="predicted"/>